<keyword evidence="3" id="KW-1185">Reference proteome</keyword>
<dbReference type="eggNOG" id="COG3951">
    <property type="taxonomic scope" value="Bacteria"/>
</dbReference>
<comment type="caution">
    <text evidence="2">The sequence shown here is derived from an EMBL/GenBank/DDBJ whole genome shotgun (WGS) entry which is preliminary data.</text>
</comment>
<dbReference type="AlphaFoldDB" id="F5RIK0"/>
<dbReference type="Proteomes" id="UP000004067">
    <property type="component" value="Unassembled WGS sequence"/>
</dbReference>
<dbReference type="Pfam" id="PF10135">
    <property type="entry name" value="Rod-binding"/>
    <property type="match status" value="1"/>
</dbReference>
<evidence type="ECO:0000313" key="3">
    <source>
        <dbReference type="Proteomes" id="UP000004067"/>
    </source>
</evidence>
<dbReference type="InterPro" id="IPR019301">
    <property type="entry name" value="Flagellar_prot_FlgJ_N"/>
</dbReference>
<evidence type="ECO:0000313" key="2">
    <source>
        <dbReference type="EMBL" id="EGK62609.1"/>
    </source>
</evidence>
<gene>
    <name evidence="2" type="primary">flgJ</name>
    <name evidence="2" type="ORF">HMPREF9081_0085</name>
</gene>
<keyword evidence="2" id="KW-0966">Cell projection</keyword>
<feature type="domain" description="Flagellar protein FlgJ N-terminal" evidence="1">
    <location>
        <begin position="86"/>
        <end position="135"/>
    </location>
</feature>
<dbReference type="STRING" id="888060.HMPREF9081_0085"/>
<dbReference type="HOGENOM" id="CLU_1757553_0_0_9"/>
<sequence>MMVQPIGDSTLLGGAAGSSYDAARMSAESKSFQATLDELQRKAAVSTEEATGYVPKNPMTAEEIEAKKLREACQGFEAMFLSMMYKQMRATVPESELFGKKSNAIEIFEDMRDTELMNSVAKSGGIGIADMMYKQLTIKTR</sequence>
<reference evidence="2 3" key="1">
    <citation type="submission" date="2011-04" db="EMBL/GenBank/DDBJ databases">
        <authorList>
            <person name="Muzny D."/>
            <person name="Qin X."/>
            <person name="Deng J."/>
            <person name="Jiang H."/>
            <person name="Liu Y."/>
            <person name="Qu J."/>
            <person name="Song X.-Z."/>
            <person name="Zhang L."/>
            <person name="Thornton R."/>
            <person name="Coyle M."/>
            <person name="Francisco L."/>
            <person name="Jackson L."/>
            <person name="Javaid M."/>
            <person name="Korchina V."/>
            <person name="Kovar C."/>
            <person name="Mata R."/>
            <person name="Mathew T."/>
            <person name="Ngo R."/>
            <person name="Nguyen L."/>
            <person name="Nguyen N."/>
            <person name="Okwuonu G."/>
            <person name="Ongeri F."/>
            <person name="Pham C."/>
            <person name="Simmons D."/>
            <person name="Wilczek-Boney K."/>
            <person name="Hale W."/>
            <person name="Jakkamsetti A."/>
            <person name="Pham P."/>
            <person name="Ruth R."/>
            <person name="San Lucas F."/>
            <person name="Warren J."/>
            <person name="Zhang J."/>
            <person name="Zhao Z."/>
            <person name="Zhou C."/>
            <person name="Zhu D."/>
            <person name="Lee S."/>
            <person name="Bess C."/>
            <person name="Blankenburg K."/>
            <person name="Forbes L."/>
            <person name="Fu Q."/>
            <person name="Gubbala S."/>
            <person name="Hirani K."/>
            <person name="Jayaseelan J.C."/>
            <person name="Lara F."/>
            <person name="Munidasa M."/>
            <person name="Palculict T."/>
            <person name="Patil S."/>
            <person name="Pu L.-L."/>
            <person name="Saada N."/>
            <person name="Tang L."/>
            <person name="Weissenberger G."/>
            <person name="Zhu Y."/>
            <person name="Hemphill L."/>
            <person name="Shang Y."/>
            <person name="Youmans B."/>
            <person name="Ayvaz T."/>
            <person name="Ross M."/>
            <person name="Santibanez J."/>
            <person name="Aqrawi P."/>
            <person name="Gross S."/>
            <person name="Joshi V."/>
            <person name="Fowler G."/>
            <person name="Nazareth L."/>
            <person name="Reid J."/>
            <person name="Worley K."/>
            <person name="Petrosino J."/>
            <person name="Highlander S."/>
            <person name="Gibbs R."/>
        </authorList>
    </citation>
    <scope>NUCLEOTIDE SEQUENCE [LARGE SCALE GENOMIC DNA]</scope>
    <source>
        <strain evidence="2 3">DSM 2778</strain>
    </source>
</reference>
<dbReference type="EMBL" id="AFHQ01000003">
    <property type="protein sequence ID" value="EGK62609.1"/>
    <property type="molecule type" value="Genomic_DNA"/>
</dbReference>
<protein>
    <submittedName>
        <fullName evidence="2">Flagellar protein FlgJ</fullName>
    </submittedName>
</protein>
<name>F5RIK0_9FIRM</name>
<keyword evidence="2" id="KW-0282">Flagellum</keyword>
<organism evidence="2 3">
    <name type="scientific">Centipeda periodontii DSM 2778</name>
    <dbReference type="NCBI Taxonomy" id="888060"/>
    <lineage>
        <taxon>Bacteria</taxon>
        <taxon>Bacillati</taxon>
        <taxon>Bacillota</taxon>
        <taxon>Negativicutes</taxon>
        <taxon>Selenomonadales</taxon>
        <taxon>Selenomonadaceae</taxon>
        <taxon>Centipeda</taxon>
    </lineage>
</organism>
<evidence type="ECO:0000259" key="1">
    <source>
        <dbReference type="Pfam" id="PF10135"/>
    </source>
</evidence>
<dbReference type="OrthoDB" id="9796740at2"/>
<dbReference type="RefSeq" id="WP_006304895.1">
    <property type="nucleotide sequence ID" value="NZ_GL892076.1"/>
</dbReference>
<accession>F5RIK0</accession>
<keyword evidence="2" id="KW-0969">Cilium</keyword>
<proteinExistence type="predicted"/>